<feature type="region of interest" description="Disordered" evidence="1">
    <location>
        <begin position="1"/>
        <end position="20"/>
    </location>
</feature>
<dbReference type="AlphaFoldDB" id="A0A7S0HC13"/>
<organism evidence="2">
    <name type="scientific">Phaeocystis antarctica</name>
    <dbReference type="NCBI Taxonomy" id="33657"/>
    <lineage>
        <taxon>Eukaryota</taxon>
        <taxon>Haptista</taxon>
        <taxon>Haptophyta</taxon>
        <taxon>Prymnesiophyceae</taxon>
        <taxon>Phaeocystales</taxon>
        <taxon>Phaeocystaceae</taxon>
        <taxon>Phaeocystis</taxon>
    </lineage>
</organism>
<sequence>MEEGSAAGTPPETTAAARDPTASSCDVACSECVADVGAADGSAVEGLDTVGTMPLYAKPVLAAGRAAPQRGTLRTTSCSTAEWPSELAGGLGGRLGGGDAGVQCGPDALKVSA</sequence>
<evidence type="ECO:0000313" key="2">
    <source>
        <dbReference type="EMBL" id="CAD8468215.1"/>
    </source>
</evidence>
<gene>
    <name evidence="2" type="ORF">PANT1444_LOCUS1062</name>
</gene>
<feature type="compositionally biased region" description="Low complexity" evidence="1">
    <location>
        <begin position="1"/>
        <end position="17"/>
    </location>
</feature>
<evidence type="ECO:0000256" key="1">
    <source>
        <dbReference type="SAM" id="MobiDB-lite"/>
    </source>
</evidence>
<proteinExistence type="predicted"/>
<protein>
    <submittedName>
        <fullName evidence="2">Uncharacterized protein</fullName>
    </submittedName>
</protein>
<accession>A0A7S0HC13</accession>
<name>A0A7S0HC13_9EUKA</name>
<reference evidence="2" key="1">
    <citation type="submission" date="2021-01" db="EMBL/GenBank/DDBJ databases">
        <authorList>
            <person name="Corre E."/>
            <person name="Pelletier E."/>
            <person name="Niang G."/>
            <person name="Scheremetjew M."/>
            <person name="Finn R."/>
            <person name="Kale V."/>
            <person name="Holt S."/>
            <person name="Cochrane G."/>
            <person name="Meng A."/>
            <person name="Brown T."/>
            <person name="Cohen L."/>
        </authorList>
    </citation>
    <scope>NUCLEOTIDE SEQUENCE</scope>
    <source>
        <strain evidence="2">CCMP1374</strain>
    </source>
</reference>
<dbReference type="EMBL" id="HBEP01001894">
    <property type="protein sequence ID" value="CAD8468215.1"/>
    <property type="molecule type" value="Transcribed_RNA"/>
</dbReference>